<evidence type="ECO:0000313" key="2">
    <source>
        <dbReference type="Proteomes" id="UP001396334"/>
    </source>
</evidence>
<reference evidence="1 2" key="1">
    <citation type="journal article" date="2024" name="G3 (Bethesda)">
        <title>Genome assembly of Hibiscus sabdariffa L. provides insights into metabolisms of medicinal natural products.</title>
        <authorList>
            <person name="Kim T."/>
        </authorList>
    </citation>
    <scope>NUCLEOTIDE SEQUENCE [LARGE SCALE GENOMIC DNA]</scope>
    <source>
        <strain evidence="1">TK-2024</strain>
        <tissue evidence="1">Old leaves</tissue>
    </source>
</reference>
<dbReference type="Proteomes" id="UP001396334">
    <property type="component" value="Unassembled WGS sequence"/>
</dbReference>
<proteinExistence type="predicted"/>
<accession>A0ABR1ZBD4</accession>
<feature type="non-terminal residue" evidence="1">
    <location>
        <position position="89"/>
    </location>
</feature>
<gene>
    <name evidence="1" type="ORF">V6N11_033075</name>
</gene>
<evidence type="ECO:0000313" key="1">
    <source>
        <dbReference type="EMBL" id="KAK8477547.1"/>
    </source>
</evidence>
<sequence length="89" mass="10241">MPLIGVLRREGVLVENRKKAASREPLIVETLVIPKECVSVVRCFRDIVRTDNAANRKYKEEVAAKHEELFEANMRFAVKDQELFKANGR</sequence>
<keyword evidence="2" id="KW-1185">Reference proteome</keyword>
<name>A0ABR1ZBD4_9ROSI</name>
<comment type="caution">
    <text evidence="1">The sequence shown here is derived from an EMBL/GenBank/DDBJ whole genome shotgun (WGS) entry which is preliminary data.</text>
</comment>
<organism evidence="1 2">
    <name type="scientific">Hibiscus sabdariffa</name>
    <name type="common">roselle</name>
    <dbReference type="NCBI Taxonomy" id="183260"/>
    <lineage>
        <taxon>Eukaryota</taxon>
        <taxon>Viridiplantae</taxon>
        <taxon>Streptophyta</taxon>
        <taxon>Embryophyta</taxon>
        <taxon>Tracheophyta</taxon>
        <taxon>Spermatophyta</taxon>
        <taxon>Magnoliopsida</taxon>
        <taxon>eudicotyledons</taxon>
        <taxon>Gunneridae</taxon>
        <taxon>Pentapetalae</taxon>
        <taxon>rosids</taxon>
        <taxon>malvids</taxon>
        <taxon>Malvales</taxon>
        <taxon>Malvaceae</taxon>
        <taxon>Malvoideae</taxon>
        <taxon>Hibiscus</taxon>
    </lineage>
</organism>
<dbReference type="EMBL" id="JBBPBN010001785">
    <property type="protein sequence ID" value="KAK8477547.1"/>
    <property type="molecule type" value="Genomic_DNA"/>
</dbReference>
<protein>
    <submittedName>
        <fullName evidence="1">Uncharacterized protein</fullName>
    </submittedName>
</protein>